<dbReference type="RefSeq" id="WP_100747454.1">
    <property type="nucleotide sequence ID" value="NZ_NPEF02000002.1"/>
</dbReference>
<dbReference type="AlphaFoldDB" id="A0A2N0B861"/>
<dbReference type="EMBL" id="NPEF01000108">
    <property type="protein sequence ID" value="PJZ92741.1"/>
    <property type="molecule type" value="Genomic_DNA"/>
</dbReference>
<accession>A0A2N0BJC5</accession>
<dbReference type="Pfam" id="PF13788">
    <property type="entry name" value="DUF4180"/>
    <property type="match status" value="1"/>
</dbReference>
<dbReference type="InterPro" id="IPR025438">
    <property type="entry name" value="DUF4180"/>
</dbReference>
<reference evidence="2" key="3">
    <citation type="submission" date="2023-10" db="EMBL/GenBank/DDBJ databases">
        <authorList>
            <person name="Picardeau M."/>
            <person name="Thibeaux R."/>
        </authorList>
    </citation>
    <scope>NUCLEOTIDE SEQUENCE</scope>
    <source>
        <strain evidence="2">ATI7-C-A5</strain>
    </source>
</reference>
<sequence>MKFEIVHENRVAVMELVSEREEIRSVQDALDLLGDCWGNDVQRVLTFERHFSPDFFDLKTRLAGEILQKYENYGVYLAIIGDFSKYESKSLRDFIYECNRGKRIRFAETRTEALDHLVSI</sequence>
<comment type="caution">
    <text evidence="3">The sequence shown here is derived from an EMBL/GenBank/DDBJ whole genome shotgun (WGS) entry which is preliminary data.</text>
</comment>
<reference evidence="3" key="1">
    <citation type="submission" date="2017-07" db="EMBL/GenBank/DDBJ databases">
        <title>Leptospira spp. isolated from tropical soils.</title>
        <authorList>
            <person name="Thibeaux R."/>
            <person name="Iraola G."/>
            <person name="Ferres I."/>
            <person name="Bierque E."/>
            <person name="Girault D."/>
            <person name="Soupe-Gilbert M.-E."/>
            <person name="Picardeau M."/>
            <person name="Goarant C."/>
        </authorList>
    </citation>
    <scope>NUCLEOTIDE SEQUENCE [LARGE SCALE GENOMIC DNA]</scope>
    <source>
        <strain evidence="3">ATI7-C-A5</strain>
    </source>
</reference>
<protein>
    <submittedName>
        <fullName evidence="3">Alpha/beta hydrolase</fullName>
    </submittedName>
    <submittedName>
        <fullName evidence="2">DUF4180 domain-containing protein</fullName>
    </submittedName>
</protein>
<gene>
    <name evidence="2" type="ORF">CH379_003120</name>
    <name evidence="3" type="ORF">CH379_11535</name>
</gene>
<dbReference type="GO" id="GO:0016787">
    <property type="term" value="F:hydrolase activity"/>
    <property type="evidence" value="ECO:0007669"/>
    <property type="project" value="UniProtKB-KW"/>
</dbReference>
<feature type="domain" description="DUF4180" evidence="1">
    <location>
        <begin position="9"/>
        <end position="117"/>
    </location>
</feature>
<keyword evidence="3" id="KW-0378">Hydrolase</keyword>
<evidence type="ECO:0000259" key="1">
    <source>
        <dbReference type="Pfam" id="PF13788"/>
    </source>
</evidence>
<reference evidence="2 4" key="2">
    <citation type="journal article" date="2018" name="Microb. Genom.">
        <title>Deciphering the unexplored Leptospira diversity from soils uncovers genomic evolution to virulence.</title>
        <authorList>
            <person name="Thibeaux R."/>
            <person name="Iraola G."/>
            <person name="Ferres I."/>
            <person name="Bierque E."/>
            <person name="Girault D."/>
            <person name="Soupe-Gilbert M.E."/>
            <person name="Picardeau M."/>
            <person name="Goarant C."/>
        </authorList>
    </citation>
    <scope>NUCLEOTIDE SEQUENCE [LARGE SCALE GENOMIC DNA]</scope>
    <source>
        <strain evidence="2 4">ATI7-C-A5</strain>
    </source>
</reference>
<proteinExistence type="predicted"/>
<evidence type="ECO:0000313" key="4">
    <source>
        <dbReference type="Proteomes" id="UP000232122"/>
    </source>
</evidence>
<evidence type="ECO:0000313" key="3">
    <source>
        <dbReference type="EMBL" id="PJZ92741.1"/>
    </source>
</evidence>
<dbReference type="OrthoDB" id="8595425at2"/>
<keyword evidence="4" id="KW-1185">Reference proteome</keyword>
<dbReference type="Proteomes" id="UP000232122">
    <property type="component" value="Unassembled WGS sequence"/>
</dbReference>
<accession>A0A2N0B861</accession>
<name>A0A2N0B861_9LEPT</name>
<evidence type="ECO:0000313" key="2">
    <source>
        <dbReference type="EMBL" id="MDV6234618.1"/>
    </source>
</evidence>
<organism evidence="3">
    <name type="scientific">Leptospira ellisii</name>
    <dbReference type="NCBI Taxonomy" id="2023197"/>
    <lineage>
        <taxon>Bacteria</taxon>
        <taxon>Pseudomonadati</taxon>
        <taxon>Spirochaetota</taxon>
        <taxon>Spirochaetia</taxon>
        <taxon>Leptospirales</taxon>
        <taxon>Leptospiraceae</taxon>
        <taxon>Leptospira</taxon>
    </lineage>
</organism>
<dbReference type="EMBL" id="NPEF02000002">
    <property type="protein sequence ID" value="MDV6234618.1"/>
    <property type="molecule type" value="Genomic_DNA"/>
</dbReference>